<dbReference type="AlphaFoldDB" id="A0A9P8GI38"/>
<evidence type="ECO:0000313" key="2">
    <source>
        <dbReference type="Proteomes" id="UP000767238"/>
    </source>
</evidence>
<gene>
    <name evidence="1" type="ORF">KCV03_g3993</name>
</gene>
<dbReference type="EMBL" id="JAHFYH010000022">
    <property type="protein sequence ID" value="KAH0223946.1"/>
    <property type="molecule type" value="Genomic_DNA"/>
</dbReference>
<comment type="caution">
    <text evidence="1">The sequence shown here is derived from an EMBL/GenBank/DDBJ whole genome shotgun (WGS) entry which is preliminary data.</text>
</comment>
<protein>
    <submittedName>
        <fullName evidence="1">Uncharacterized protein</fullName>
    </submittedName>
</protein>
<dbReference type="OrthoDB" id="3815681at2759"/>
<dbReference type="Proteomes" id="UP000767238">
    <property type="component" value="Unassembled WGS sequence"/>
</dbReference>
<reference evidence="1" key="2">
    <citation type="submission" date="2021-08" db="EMBL/GenBank/DDBJ databases">
        <authorList>
            <person name="Gostincar C."/>
            <person name="Sun X."/>
            <person name="Song Z."/>
            <person name="Gunde-Cimerman N."/>
        </authorList>
    </citation>
    <scope>NUCLEOTIDE SEQUENCE</scope>
    <source>
        <strain evidence="1">EXF-8016</strain>
    </source>
</reference>
<feature type="non-terminal residue" evidence="1">
    <location>
        <position position="119"/>
    </location>
</feature>
<sequence>MSEIMVLRTQIMGKLDFHSDLLHDADAETDNMEMLNYPDLQLCHFVLTFDENYEYDEEIWYVFLDKPARVSYDSGQPSTDRCYDDIKIVGKGDSPESAYRDLLKLTADELHIAYRDNKV</sequence>
<accession>A0A9P8GI38</accession>
<reference evidence="1" key="1">
    <citation type="journal article" date="2021" name="J Fungi (Basel)">
        <title>Virulence traits and population genomics of the black yeast Aureobasidium melanogenum.</title>
        <authorList>
            <person name="Cernosa A."/>
            <person name="Sun X."/>
            <person name="Gostincar C."/>
            <person name="Fang C."/>
            <person name="Gunde-Cimerman N."/>
            <person name="Song Z."/>
        </authorList>
    </citation>
    <scope>NUCLEOTIDE SEQUENCE</scope>
    <source>
        <strain evidence="1">EXF-8016</strain>
    </source>
</reference>
<proteinExistence type="predicted"/>
<organism evidence="1 2">
    <name type="scientific">Aureobasidium melanogenum</name>
    <name type="common">Aureobasidium pullulans var. melanogenum</name>
    <dbReference type="NCBI Taxonomy" id="46634"/>
    <lineage>
        <taxon>Eukaryota</taxon>
        <taxon>Fungi</taxon>
        <taxon>Dikarya</taxon>
        <taxon>Ascomycota</taxon>
        <taxon>Pezizomycotina</taxon>
        <taxon>Dothideomycetes</taxon>
        <taxon>Dothideomycetidae</taxon>
        <taxon>Dothideales</taxon>
        <taxon>Saccotheciaceae</taxon>
        <taxon>Aureobasidium</taxon>
    </lineage>
</organism>
<evidence type="ECO:0000313" key="1">
    <source>
        <dbReference type="EMBL" id="KAH0223946.1"/>
    </source>
</evidence>
<name>A0A9P8GI38_AURME</name>